<protein>
    <submittedName>
        <fullName evidence="1">Uncharacterized protein</fullName>
    </submittedName>
</protein>
<dbReference type="EMBL" id="MLFT02000009">
    <property type="protein sequence ID" value="PHT38417.1"/>
    <property type="molecule type" value="Genomic_DNA"/>
</dbReference>
<dbReference type="OrthoDB" id="1705378at2759"/>
<comment type="caution">
    <text evidence="1">The sequence shown here is derived from an EMBL/GenBank/DDBJ whole genome shotgun (WGS) entry which is preliminary data.</text>
</comment>
<dbReference type="AlphaFoldDB" id="A0A2G2VZK3"/>
<organism evidence="1 2">
    <name type="scientific">Capsicum baccatum</name>
    <name type="common">Peruvian pepper</name>
    <dbReference type="NCBI Taxonomy" id="33114"/>
    <lineage>
        <taxon>Eukaryota</taxon>
        <taxon>Viridiplantae</taxon>
        <taxon>Streptophyta</taxon>
        <taxon>Embryophyta</taxon>
        <taxon>Tracheophyta</taxon>
        <taxon>Spermatophyta</taxon>
        <taxon>Magnoliopsida</taxon>
        <taxon>eudicotyledons</taxon>
        <taxon>Gunneridae</taxon>
        <taxon>Pentapetalae</taxon>
        <taxon>asterids</taxon>
        <taxon>lamiids</taxon>
        <taxon>Solanales</taxon>
        <taxon>Solanaceae</taxon>
        <taxon>Solanoideae</taxon>
        <taxon>Capsiceae</taxon>
        <taxon>Capsicum</taxon>
    </lineage>
</organism>
<name>A0A2G2VZK3_CAPBA</name>
<reference evidence="2" key="2">
    <citation type="journal article" date="2017" name="J. Anim. Genet.">
        <title>Multiple reference genome sequences of hot pepper reveal the massive evolution of plant disease resistance genes by retroduplication.</title>
        <authorList>
            <person name="Kim S."/>
            <person name="Park J."/>
            <person name="Yeom S.-I."/>
            <person name="Kim Y.-M."/>
            <person name="Seo E."/>
            <person name="Kim K.-T."/>
            <person name="Kim M.-S."/>
            <person name="Lee J.M."/>
            <person name="Cheong K."/>
            <person name="Shin H.-S."/>
            <person name="Kim S.-B."/>
            <person name="Han K."/>
            <person name="Lee J."/>
            <person name="Park M."/>
            <person name="Lee H.-A."/>
            <person name="Lee H.-Y."/>
            <person name="Lee Y."/>
            <person name="Oh S."/>
            <person name="Lee J.H."/>
            <person name="Choi E."/>
            <person name="Choi E."/>
            <person name="Lee S.E."/>
            <person name="Jeon J."/>
            <person name="Kim H."/>
            <person name="Choi G."/>
            <person name="Song H."/>
            <person name="Lee J."/>
            <person name="Lee S.-C."/>
            <person name="Kwon J.-K."/>
            <person name="Lee H.-Y."/>
            <person name="Koo N."/>
            <person name="Hong Y."/>
            <person name="Kim R.W."/>
            <person name="Kang W.-H."/>
            <person name="Huh J.H."/>
            <person name="Kang B.-C."/>
            <person name="Yang T.-J."/>
            <person name="Lee Y.-H."/>
            <person name="Bennetzen J.L."/>
            <person name="Choi D."/>
        </authorList>
    </citation>
    <scope>NUCLEOTIDE SEQUENCE [LARGE SCALE GENOMIC DNA]</scope>
    <source>
        <strain evidence="2">cv. PBC81</strain>
    </source>
</reference>
<accession>A0A2G2VZK3</accession>
<keyword evidence="2" id="KW-1185">Reference proteome</keyword>
<evidence type="ECO:0000313" key="1">
    <source>
        <dbReference type="EMBL" id="PHT38417.1"/>
    </source>
</evidence>
<proteinExistence type="predicted"/>
<gene>
    <name evidence="1" type="ORF">CQW23_21990</name>
</gene>
<reference evidence="1 2" key="1">
    <citation type="journal article" date="2017" name="Genome Biol.">
        <title>New reference genome sequences of hot pepper reveal the massive evolution of plant disease-resistance genes by retroduplication.</title>
        <authorList>
            <person name="Kim S."/>
            <person name="Park J."/>
            <person name="Yeom S.I."/>
            <person name="Kim Y.M."/>
            <person name="Seo E."/>
            <person name="Kim K.T."/>
            <person name="Kim M.S."/>
            <person name="Lee J.M."/>
            <person name="Cheong K."/>
            <person name="Shin H.S."/>
            <person name="Kim S.B."/>
            <person name="Han K."/>
            <person name="Lee J."/>
            <person name="Park M."/>
            <person name="Lee H.A."/>
            <person name="Lee H.Y."/>
            <person name="Lee Y."/>
            <person name="Oh S."/>
            <person name="Lee J.H."/>
            <person name="Choi E."/>
            <person name="Choi E."/>
            <person name="Lee S.E."/>
            <person name="Jeon J."/>
            <person name="Kim H."/>
            <person name="Choi G."/>
            <person name="Song H."/>
            <person name="Lee J."/>
            <person name="Lee S.C."/>
            <person name="Kwon J.K."/>
            <person name="Lee H.Y."/>
            <person name="Koo N."/>
            <person name="Hong Y."/>
            <person name="Kim R.W."/>
            <person name="Kang W.H."/>
            <person name="Huh J.H."/>
            <person name="Kang B.C."/>
            <person name="Yang T.J."/>
            <person name="Lee Y.H."/>
            <person name="Bennetzen J.L."/>
            <person name="Choi D."/>
        </authorList>
    </citation>
    <scope>NUCLEOTIDE SEQUENCE [LARGE SCALE GENOMIC DNA]</scope>
    <source>
        <strain evidence="2">cv. PBC81</strain>
    </source>
</reference>
<evidence type="ECO:0000313" key="2">
    <source>
        <dbReference type="Proteomes" id="UP000224567"/>
    </source>
</evidence>
<dbReference type="Proteomes" id="UP000224567">
    <property type="component" value="Unassembled WGS sequence"/>
</dbReference>
<sequence>MMMFEEMEFCGDLNFFSAPLKKVRVEVVAPQNQIEPDSVVDDDYNDEEIDVDEPNFDVHDQFYLLSLYSMIIFSLMF</sequence>